<organism evidence="5 6">
    <name type="scientific">Drosophila rubida</name>
    <dbReference type="NCBI Taxonomy" id="30044"/>
    <lineage>
        <taxon>Eukaryota</taxon>
        <taxon>Metazoa</taxon>
        <taxon>Ecdysozoa</taxon>
        <taxon>Arthropoda</taxon>
        <taxon>Hexapoda</taxon>
        <taxon>Insecta</taxon>
        <taxon>Pterygota</taxon>
        <taxon>Neoptera</taxon>
        <taxon>Endopterygota</taxon>
        <taxon>Diptera</taxon>
        <taxon>Brachycera</taxon>
        <taxon>Muscomorpha</taxon>
        <taxon>Ephydroidea</taxon>
        <taxon>Drosophilidae</taxon>
        <taxon>Drosophila</taxon>
    </lineage>
</organism>
<dbReference type="Pfam" id="PF01753">
    <property type="entry name" value="zf-MYND"/>
    <property type="match status" value="1"/>
</dbReference>
<dbReference type="PROSITE" id="PS01360">
    <property type="entry name" value="ZF_MYND_1"/>
    <property type="match status" value="1"/>
</dbReference>
<dbReference type="Gene3D" id="6.10.140.2220">
    <property type="match status" value="1"/>
</dbReference>
<keyword evidence="6" id="KW-1185">Reference proteome</keyword>
<dbReference type="PANTHER" id="PTHR28069">
    <property type="entry name" value="GH20023P"/>
    <property type="match status" value="1"/>
</dbReference>
<evidence type="ECO:0000313" key="6">
    <source>
        <dbReference type="Proteomes" id="UP001200034"/>
    </source>
</evidence>
<evidence type="ECO:0000256" key="3">
    <source>
        <dbReference type="ARBA" id="ARBA00022833"/>
    </source>
</evidence>
<accession>A0AAD4PME5</accession>
<name>A0AAD4PME5_9MUSC</name>
<feature type="non-terminal residue" evidence="5">
    <location>
        <position position="1"/>
    </location>
</feature>
<dbReference type="InterPro" id="IPR046824">
    <property type="entry name" value="Mss51-like_C"/>
</dbReference>
<keyword evidence="2" id="KW-0863">Zinc-finger</keyword>
<dbReference type="EMBL" id="JAJJHW010001127">
    <property type="protein sequence ID" value="KAH8376934.1"/>
    <property type="molecule type" value="Genomic_DNA"/>
</dbReference>
<reference evidence="5" key="1">
    <citation type="journal article" date="2021" name="Mol. Ecol. Resour.">
        <title>Phylogenomic analyses of the genus Drosophila reveals genomic signals of climate adaptation.</title>
        <authorList>
            <person name="Li F."/>
            <person name="Rane R.V."/>
            <person name="Luria V."/>
            <person name="Xiong Z."/>
            <person name="Chen J."/>
            <person name="Li Z."/>
            <person name="Catullo R.A."/>
            <person name="Griffin P.C."/>
            <person name="Schiffer M."/>
            <person name="Pearce S."/>
            <person name="Lee S.F."/>
            <person name="McElroy K."/>
            <person name="Stocker A."/>
            <person name="Shirriffs J."/>
            <person name="Cockerell F."/>
            <person name="Coppin C."/>
            <person name="Sgro C.M."/>
            <person name="Karger A."/>
            <person name="Cain J.W."/>
            <person name="Weber J.A."/>
            <person name="Santpere G."/>
            <person name="Kirschner M.W."/>
            <person name="Hoffmann A.A."/>
            <person name="Oakeshott J.G."/>
            <person name="Zhang G."/>
        </authorList>
    </citation>
    <scope>NUCLEOTIDE SEQUENCE</scope>
    <source>
        <strain evidence="5">BGI-SZ-2011g</strain>
    </source>
</reference>
<gene>
    <name evidence="5" type="ORF">KR093_002288</name>
</gene>
<sequence length="428" mass="49690">EEQTVAPILQCKGCKLQRYCSLKHLVEDREHHEVCIALNKLQKSLNIEHPLLLNGPINRRMELQNVIAQLMLATRLKLGRKLTQRERQLIGYPNYCMVCYSRNTLSTCSRCEAVAYCSSEHQRQDLVYHTQDACDTLALFYSPYRFLESQLKITNFKLSTDLERSSLVEAFYRATRMEVKSQPWSCLEDYEKFAVCSSFSGIATIGLALTSISFEAAPHETLSIYVVGASEEQRRYFQEMHLKFFFLQYQLVWQLVLYFIGHNLQPQDDEETIFNMKGSKRKVLKRTFPITFAQFAKTHMVDPVLIIIFNPDFDALEGVIEEVVEQKYPHAINPTEENAYDWRSCLLEILYTYSVPICFTSSTKMIFRSNMSCLNEVAATNEIKINNIYGCNENPYREILPNLNLSPDDSETIIYDNNYLKVVYTSIK</sequence>
<evidence type="ECO:0000259" key="4">
    <source>
        <dbReference type="PROSITE" id="PS01360"/>
    </source>
</evidence>
<dbReference type="Proteomes" id="UP001200034">
    <property type="component" value="Unassembled WGS sequence"/>
</dbReference>
<keyword evidence="1" id="KW-0479">Metal-binding</keyword>
<dbReference type="InterPro" id="IPR002893">
    <property type="entry name" value="Znf_MYND"/>
</dbReference>
<protein>
    <recommendedName>
        <fullName evidence="4">MYND-type domain-containing protein</fullName>
    </recommendedName>
</protein>
<proteinExistence type="predicted"/>
<keyword evidence="3" id="KW-0862">Zinc</keyword>
<evidence type="ECO:0000313" key="5">
    <source>
        <dbReference type="EMBL" id="KAH8376934.1"/>
    </source>
</evidence>
<dbReference type="GO" id="GO:0008270">
    <property type="term" value="F:zinc ion binding"/>
    <property type="evidence" value="ECO:0007669"/>
    <property type="project" value="UniProtKB-KW"/>
</dbReference>
<evidence type="ECO:0000256" key="2">
    <source>
        <dbReference type="ARBA" id="ARBA00022771"/>
    </source>
</evidence>
<evidence type="ECO:0000256" key="1">
    <source>
        <dbReference type="ARBA" id="ARBA00022723"/>
    </source>
</evidence>
<comment type="caution">
    <text evidence="5">The sequence shown here is derived from an EMBL/GenBank/DDBJ whole genome shotgun (WGS) entry which is preliminary data.</text>
</comment>
<feature type="domain" description="MYND-type" evidence="4">
    <location>
        <begin position="96"/>
        <end position="134"/>
    </location>
</feature>
<dbReference type="SUPFAM" id="SSF144232">
    <property type="entry name" value="HIT/MYND zinc finger-like"/>
    <property type="match status" value="1"/>
</dbReference>
<dbReference type="Pfam" id="PF20179">
    <property type="entry name" value="MSS51_C"/>
    <property type="match status" value="1"/>
</dbReference>
<dbReference type="AlphaFoldDB" id="A0AAD4PME5"/>